<dbReference type="AlphaFoldDB" id="A0A183B7J0"/>
<name>A0A183B7J0_9TREM</name>
<protein>
    <submittedName>
        <fullName evidence="3">MCC-bdg_PDZ domain-containing protein</fullName>
    </submittedName>
</protein>
<proteinExistence type="predicted"/>
<dbReference type="WBParaSite" id="ECPE_0001521501-mRNA-1">
    <property type="protein sequence ID" value="ECPE_0001521501-mRNA-1"/>
    <property type="gene ID" value="ECPE_0001521501"/>
</dbReference>
<feature type="region of interest" description="Disordered" evidence="2">
    <location>
        <begin position="59"/>
        <end position="92"/>
    </location>
</feature>
<feature type="compositionally biased region" description="Low complexity" evidence="2">
    <location>
        <begin position="191"/>
        <end position="205"/>
    </location>
</feature>
<evidence type="ECO:0000313" key="3">
    <source>
        <dbReference type="WBParaSite" id="ECPE_0001521501-mRNA-1"/>
    </source>
</evidence>
<sequence length="227" mass="24720">LLQALESLRHSSELQQIQSEELVDDLKRANSALIAAFEKAKRKYLTRIKKLEDQIARRPGTARASSINCTSACSPGNSDPSHHPRHPQYNPPIAVAYPTTECVRIPPLVPPAHDRPLPPITMDQTNGVCGVPGKHSYRVLDLPPASNPSHPTIPKSNGALTVHTNISAQTRARGQPITARIPDRNNPVRRSPASTNHPNSNSNTSEFPPSPCRTGRPVTTLPVHRAT</sequence>
<feature type="compositionally biased region" description="Polar residues" evidence="2">
    <location>
        <begin position="63"/>
        <end position="79"/>
    </location>
</feature>
<dbReference type="PANTHER" id="PTHR23347">
    <property type="entry name" value="COLORECTAL MUTANT CANCER PROTEIN MCC PROTEIN -RELATED"/>
    <property type="match status" value="1"/>
</dbReference>
<feature type="coiled-coil region" evidence="1">
    <location>
        <begin position="23"/>
        <end position="54"/>
    </location>
</feature>
<dbReference type="InterPro" id="IPR040171">
    <property type="entry name" value="USBP1-like"/>
</dbReference>
<reference evidence="3" key="1">
    <citation type="submission" date="2016-06" db="UniProtKB">
        <authorList>
            <consortium name="WormBaseParasite"/>
        </authorList>
    </citation>
    <scope>IDENTIFICATION</scope>
</reference>
<keyword evidence="1" id="KW-0175">Coiled coil</keyword>
<dbReference type="PANTHER" id="PTHR23347:SF6">
    <property type="entry name" value="FI17904P1"/>
    <property type="match status" value="1"/>
</dbReference>
<evidence type="ECO:0000256" key="2">
    <source>
        <dbReference type="SAM" id="MobiDB-lite"/>
    </source>
</evidence>
<organism evidence="3">
    <name type="scientific">Echinostoma caproni</name>
    <dbReference type="NCBI Taxonomy" id="27848"/>
    <lineage>
        <taxon>Eukaryota</taxon>
        <taxon>Metazoa</taxon>
        <taxon>Spiralia</taxon>
        <taxon>Lophotrochozoa</taxon>
        <taxon>Platyhelminthes</taxon>
        <taxon>Trematoda</taxon>
        <taxon>Digenea</taxon>
        <taxon>Plagiorchiida</taxon>
        <taxon>Echinostomata</taxon>
        <taxon>Echinostomatoidea</taxon>
        <taxon>Echinostomatidae</taxon>
        <taxon>Echinostoma</taxon>
    </lineage>
</organism>
<feature type="region of interest" description="Disordered" evidence="2">
    <location>
        <begin position="170"/>
        <end position="227"/>
    </location>
</feature>
<evidence type="ECO:0000256" key="1">
    <source>
        <dbReference type="SAM" id="Coils"/>
    </source>
</evidence>
<accession>A0A183B7J0</accession>